<sequence>MPELTVTPALLLILDGFGCSEERTDNAVALANKPNWDRLWNSQPHMLINASEHFVGLPDGQMGNSEVGHLNIGAGRVVYQEFERINLAISDGDFFVNPALTEAVQTAKNNDRALHILGLLSNGGVHSHEHHIHAMVAMAAQAGVQKIYVHAFLDGRDTPPKSAEIFIRRLEDAFLHAGVGRIASIIGRFYSMDRDNRWARVEAGYNLIARGDGEFRAETAMHALEAAYARGETDEFVKATVIGWPITVEDGDVIVYMNFRSDRARELTRAFLDRNFDGFPRKHVPKLGGFYTLTMYDKNEPSAQAAFPPTTIRNSLGEYVSSLGLKQLRIAETEKYPHVTFFFNGGDENVFAGEDRILVPSPQVATYDLQPEMSAFEVTDKLVEAILGRKYDLIICNYANADMVGHTGSLPAAIQAVEAVDTCIGRVVDAMRQCGGEVIITADHGNAECMVDHAHHQPHTQHTTNPVPLLYIGRPARLAATGALSDVAPTLLRIMGVPQPQEMTGHALVEFMPASLTDDVN</sequence>
<dbReference type="GO" id="GO:0006096">
    <property type="term" value="P:glycolytic process"/>
    <property type="evidence" value="ECO:0007669"/>
    <property type="project" value="UniProtKB-UniPathway"/>
</dbReference>
<proteinExistence type="inferred from homology"/>
<dbReference type="EC" id="5.4.2.12" evidence="5"/>
<dbReference type="Pfam" id="PF06415">
    <property type="entry name" value="iPGM_N"/>
    <property type="match status" value="1"/>
</dbReference>
<keyword evidence="7" id="KW-0324">Glycolysis</keyword>
<evidence type="ECO:0000313" key="13">
    <source>
        <dbReference type="EMBL" id="OIQ80560.1"/>
    </source>
</evidence>
<comment type="similarity">
    <text evidence="4">Belongs to the BPG-independent phosphoglycerate mutase family.</text>
</comment>
<dbReference type="SUPFAM" id="SSF53649">
    <property type="entry name" value="Alkaline phosphatase-like"/>
    <property type="match status" value="1"/>
</dbReference>
<dbReference type="SUPFAM" id="SSF64158">
    <property type="entry name" value="2,3-Bisphosphoglycerate-independent phosphoglycerate mutase, substrate-binding domain"/>
    <property type="match status" value="1"/>
</dbReference>
<dbReference type="GO" id="GO:0030145">
    <property type="term" value="F:manganese ion binding"/>
    <property type="evidence" value="ECO:0007669"/>
    <property type="project" value="InterPro"/>
</dbReference>
<dbReference type="InterPro" id="IPR006124">
    <property type="entry name" value="Metalloenzyme"/>
</dbReference>
<dbReference type="PANTHER" id="PTHR31637">
    <property type="entry name" value="2,3-BISPHOSPHOGLYCERATE-INDEPENDENT PHOSPHOGLYCERATE MUTASE"/>
    <property type="match status" value="1"/>
</dbReference>
<dbReference type="UniPathway" id="UPA00109">
    <property type="reaction ID" value="UER00186"/>
</dbReference>
<evidence type="ECO:0000256" key="10">
    <source>
        <dbReference type="ARBA" id="ARBA00071648"/>
    </source>
</evidence>
<reference evidence="13" key="1">
    <citation type="submission" date="2016-10" db="EMBL/GenBank/DDBJ databases">
        <title>Sequence of Gallionella enrichment culture.</title>
        <authorList>
            <person name="Poehlein A."/>
            <person name="Muehling M."/>
            <person name="Daniel R."/>
        </authorList>
    </citation>
    <scope>NUCLEOTIDE SEQUENCE</scope>
</reference>
<evidence type="ECO:0000259" key="11">
    <source>
        <dbReference type="Pfam" id="PF01676"/>
    </source>
</evidence>
<keyword evidence="8" id="KW-0464">Manganese</keyword>
<name>A0A1J5QAZ6_9ZZZZ</name>
<dbReference type="Gene3D" id="3.40.1450.10">
    <property type="entry name" value="BPG-independent phosphoglycerate mutase, domain B"/>
    <property type="match status" value="1"/>
</dbReference>
<evidence type="ECO:0000256" key="2">
    <source>
        <dbReference type="ARBA" id="ARBA00001936"/>
    </source>
</evidence>
<evidence type="ECO:0000259" key="12">
    <source>
        <dbReference type="Pfam" id="PF06415"/>
    </source>
</evidence>
<comment type="caution">
    <text evidence="13">The sequence shown here is derived from an EMBL/GenBank/DDBJ whole genome shotgun (WGS) entry which is preliminary data.</text>
</comment>
<dbReference type="Gene3D" id="3.40.720.10">
    <property type="entry name" value="Alkaline Phosphatase, subunit A"/>
    <property type="match status" value="1"/>
</dbReference>
<evidence type="ECO:0000256" key="9">
    <source>
        <dbReference type="ARBA" id="ARBA00023235"/>
    </source>
</evidence>
<dbReference type="PIRSF" id="PIRSF001492">
    <property type="entry name" value="IPGAM"/>
    <property type="match status" value="1"/>
</dbReference>
<protein>
    <recommendedName>
        <fullName evidence="10">2,3-bisphosphoglycerate-independent phosphoglycerate mutase</fullName>
        <ecNumber evidence="5">5.4.2.12</ecNumber>
    </recommendedName>
</protein>
<evidence type="ECO:0000256" key="4">
    <source>
        <dbReference type="ARBA" id="ARBA00008819"/>
    </source>
</evidence>
<evidence type="ECO:0000256" key="6">
    <source>
        <dbReference type="ARBA" id="ARBA00022723"/>
    </source>
</evidence>
<dbReference type="CDD" id="cd16010">
    <property type="entry name" value="iPGM"/>
    <property type="match status" value="1"/>
</dbReference>
<feature type="domain" description="BPG-independent PGAM N-terminal" evidence="12">
    <location>
        <begin position="85"/>
        <end position="298"/>
    </location>
</feature>
<dbReference type="InterPro" id="IPR005995">
    <property type="entry name" value="Pgm_bpd_ind"/>
</dbReference>
<comment type="pathway">
    <text evidence="3">Carbohydrate degradation; glycolysis; pyruvate from D-glyceraldehyde 3-phosphate: step 3/5.</text>
</comment>
<dbReference type="GO" id="GO:0005829">
    <property type="term" value="C:cytosol"/>
    <property type="evidence" value="ECO:0007669"/>
    <property type="project" value="TreeGrafter"/>
</dbReference>
<comment type="catalytic activity">
    <reaction evidence="1">
        <text>(2R)-2-phosphoglycerate = (2R)-3-phosphoglycerate</text>
        <dbReference type="Rhea" id="RHEA:15901"/>
        <dbReference type="ChEBI" id="CHEBI:58272"/>
        <dbReference type="ChEBI" id="CHEBI:58289"/>
        <dbReference type="EC" id="5.4.2.12"/>
    </reaction>
</comment>
<evidence type="ECO:0000256" key="3">
    <source>
        <dbReference type="ARBA" id="ARBA00004798"/>
    </source>
</evidence>
<dbReference type="PANTHER" id="PTHR31637:SF0">
    <property type="entry name" value="2,3-BISPHOSPHOGLYCERATE-INDEPENDENT PHOSPHOGLYCERATE MUTASE"/>
    <property type="match status" value="1"/>
</dbReference>
<evidence type="ECO:0000256" key="8">
    <source>
        <dbReference type="ARBA" id="ARBA00023211"/>
    </source>
</evidence>
<keyword evidence="9 13" id="KW-0413">Isomerase</keyword>
<dbReference type="FunFam" id="3.40.1450.10:FF:000001">
    <property type="entry name" value="2,3-bisphosphoglycerate-independent phosphoglycerate mutase"/>
    <property type="match status" value="1"/>
</dbReference>
<dbReference type="AlphaFoldDB" id="A0A1J5QAZ6"/>
<evidence type="ECO:0000256" key="7">
    <source>
        <dbReference type="ARBA" id="ARBA00023152"/>
    </source>
</evidence>
<evidence type="ECO:0000256" key="5">
    <source>
        <dbReference type="ARBA" id="ARBA00012026"/>
    </source>
</evidence>
<organism evidence="13">
    <name type="scientific">mine drainage metagenome</name>
    <dbReference type="NCBI Taxonomy" id="410659"/>
    <lineage>
        <taxon>unclassified sequences</taxon>
        <taxon>metagenomes</taxon>
        <taxon>ecological metagenomes</taxon>
    </lineage>
</organism>
<dbReference type="Pfam" id="PF01676">
    <property type="entry name" value="Metalloenzyme"/>
    <property type="match status" value="1"/>
</dbReference>
<dbReference type="NCBIfam" id="TIGR01307">
    <property type="entry name" value="pgm_bpd_ind"/>
    <property type="match status" value="1"/>
</dbReference>
<keyword evidence="6" id="KW-0479">Metal-binding</keyword>
<dbReference type="HAMAP" id="MF_01038">
    <property type="entry name" value="GpmI"/>
    <property type="match status" value="1"/>
</dbReference>
<dbReference type="InterPro" id="IPR011258">
    <property type="entry name" value="BPG-indep_PGM_N"/>
</dbReference>
<dbReference type="InterPro" id="IPR036646">
    <property type="entry name" value="PGAM_B_sf"/>
</dbReference>
<accession>A0A1J5QAZ6</accession>
<dbReference type="EMBL" id="MLJW01001044">
    <property type="protein sequence ID" value="OIQ80560.1"/>
    <property type="molecule type" value="Genomic_DNA"/>
</dbReference>
<comment type="cofactor">
    <cofactor evidence="2">
        <name>Mn(2+)</name>
        <dbReference type="ChEBI" id="CHEBI:29035"/>
    </cofactor>
</comment>
<dbReference type="InterPro" id="IPR017850">
    <property type="entry name" value="Alkaline_phosphatase_core_sf"/>
</dbReference>
<gene>
    <name evidence="13" type="primary">gpmI_8</name>
    <name evidence="13" type="ORF">GALL_376800</name>
</gene>
<evidence type="ECO:0000256" key="1">
    <source>
        <dbReference type="ARBA" id="ARBA00000370"/>
    </source>
</evidence>
<dbReference type="GO" id="GO:0006007">
    <property type="term" value="P:glucose catabolic process"/>
    <property type="evidence" value="ECO:0007669"/>
    <property type="project" value="InterPro"/>
</dbReference>
<feature type="domain" description="Metalloenzyme" evidence="11">
    <location>
        <begin position="8"/>
        <end position="498"/>
    </location>
</feature>
<dbReference type="GO" id="GO:0004619">
    <property type="term" value="F:phosphoglycerate mutase activity"/>
    <property type="evidence" value="ECO:0007669"/>
    <property type="project" value="UniProtKB-EC"/>
</dbReference>